<organism evidence="1 2">
    <name type="scientific">Melastoma candidum</name>
    <dbReference type="NCBI Taxonomy" id="119954"/>
    <lineage>
        <taxon>Eukaryota</taxon>
        <taxon>Viridiplantae</taxon>
        <taxon>Streptophyta</taxon>
        <taxon>Embryophyta</taxon>
        <taxon>Tracheophyta</taxon>
        <taxon>Spermatophyta</taxon>
        <taxon>Magnoliopsida</taxon>
        <taxon>eudicotyledons</taxon>
        <taxon>Gunneridae</taxon>
        <taxon>Pentapetalae</taxon>
        <taxon>rosids</taxon>
        <taxon>malvids</taxon>
        <taxon>Myrtales</taxon>
        <taxon>Melastomataceae</taxon>
        <taxon>Melastomatoideae</taxon>
        <taxon>Melastomateae</taxon>
        <taxon>Melastoma</taxon>
    </lineage>
</organism>
<name>A0ACB9MF79_9MYRT</name>
<proteinExistence type="predicted"/>
<protein>
    <submittedName>
        <fullName evidence="1">Uncharacterized protein</fullName>
    </submittedName>
</protein>
<dbReference type="Proteomes" id="UP001057402">
    <property type="component" value="Chromosome 10"/>
</dbReference>
<evidence type="ECO:0000313" key="2">
    <source>
        <dbReference type="Proteomes" id="UP001057402"/>
    </source>
</evidence>
<keyword evidence="2" id="KW-1185">Reference proteome</keyword>
<dbReference type="EMBL" id="CM042889">
    <property type="protein sequence ID" value="KAI4321736.1"/>
    <property type="molecule type" value="Genomic_DNA"/>
</dbReference>
<comment type="caution">
    <text evidence="1">The sequence shown here is derived from an EMBL/GenBank/DDBJ whole genome shotgun (WGS) entry which is preliminary data.</text>
</comment>
<sequence length="846" mass="91604">MASPGNPNNPTSPSPPPPQLDLHQFYNHPTPSPSSSYPPPTLPYTFYHHPLQPHLPHLPQSQPPPPQPQQQQQQQQQPHQQFLHAPALLSQRSLPFPTPPHPANPNPNFSALNSTPQPGGSPNAGARLMALLGSLPQPLPPSSSAEIPGSGPPADLPLAPARMASNKKPRGRSCLGIMWPAMSMPRTQRGPRLSLRSRLLQRNIRVLNINTASRSLLRGHTQKMTDMTFFAEDVHLLASASSDGRICVWKVSEGTEEEKQQISGSIVIAIQITGEETSVHPRVCWHCHKQEVLVIGIGKCVLRIDTTKVGKGAVFSAEEPLKCPVDGLIDGVQFVGKHEGEVTDLSMCQWMTSRLVSASVDGSIKIWEDRKSTPLVVFKPHDGQPVNSAKFITCPDRPDHIVLMTAGPLNREVKIWSSDSDEGWLLPGECESWNCTQTLDLKSSVEPNVENAFFNQVLVLPRACLLLLANAKKNAIYAVHLEYGPDPASTRMDYLSEFVVTMPILSFTGISDVSPYGEHTIQVYCVQTQAIQQYALDLFLCLPPPTESGGLQKSGSNVSFDASNSEVSTTAELAAGSVPKVAEKASGNDATEARTIAMAVTSVPRLDAESQTVVVPLPFPEIDISSVSPLPPLPLSPRLSGKLSGLKTPTSGSESNLSSLYHASDQVVTNISIDRQVDAVSENLSRGHSLDGEPKDEEKIISQDNIPSMLNPAVVFKHPTHLITPSEILRATSSSDTGKVSGSKSEGERDIKIFDVVVNNEVGQAVEEVKVVNDVDSANRDEPALNGGPLELIAEKRERVFCSQVSNLGREVTRECHAMPSESTEEVQHDESGRSSELLAAVPFCP</sequence>
<reference evidence="2" key="1">
    <citation type="journal article" date="2023" name="Front. Plant Sci.">
        <title>Chromosomal-level genome assembly of Melastoma candidum provides insights into trichome evolution.</title>
        <authorList>
            <person name="Zhong Y."/>
            <person name="Wu W."/>
            <person name="Sun C."/>
            <person name="Zou P."/>
            <person name="Liu Y."/>
            <person name="Dai S."/>
            <person name="Zhou R."/>
        </authorList>
    </citation>
    <scope>NUCLEOTIDE SEQUENCE [LARGE SCALE GENOMIC DNA]</scope>
</reference>
<gene>
    <name evidence="1" type="ORF">MLD38_035084</name>
</gene>
<evidence type="ECO:0000313" key="1">
    <source>
        <dbReference type="EMBL" id="KAI4321736.1"/>
    </source>
</evidence>
<accession>A0ACB9MF79</accession>